<dbReference type="PANTHER" id="PTHR43464">
    <property type="entry name" value="METHYLTRANSFERASE"/>
    <property type="match status" value="1"/>
</dbReference>
<dbReference type="AlphaFoldDB" id="A0A6I4P3N2"/>
<keyword evidence="7" id="KW-1185">Reference proteome</keyword>
<evidence type="ECO:0000256" key="4">
    <source>
        <dbReference type="SAM" id="MobiDB-lite"/>
    </source>
</evidence>
<dbReference type="Pfam" id="PF13649">
    <property type="entry name" value="Methyltransf_25"/>
    <property type="match status" value="1"/>
</dbReference>
<dbReference type="GO" id="GO:0032259">
    <property type="term" value="P:methylation"/>
    <property type="evidence" value="ECO:0007669"/>
    <property type="project" value="UniProtKB-KW"/>
</dbReference>
<dbReference type="RefSeq" id="WP_160426969.1">
    <property type="nucleotide sequence ID" value="NZ_WSTA01000125.1"/>
</dbReference>
<keyword evidence="2 6" id="KW-0808">Transferase</keyword>
<evidence type="ECO:0000256" key="1">
    <source>
        <dbReference type="ARBA" id="ARBA00022603"/>
    </source>
</evidence>
<keyword evidence="3" id="KW-0949">S-adenosyl-L-methionine</keyword>
<dbReference type="GO" id="GO:0008168">
    <property type="term" value="F:methyltransferase activity"/>
    <property type="evidence" value="ECO:0007669"/>
    <property type="project" value="UniProtKB-KW"/>
</dbReference>
<reference evidence="6 7" key="1">
    <citation type="submission" date="2019-12" db="EMBL/GenBank/DDBJ databases">
        <authorList>
            <person name="Kim Y.S."/>
        </authorList>
    </citation>
    <scope>NUCLEOTIDE SEQUENCE [LARGE SCALE GENOMIC DNA]</scope>
    <source>
        <strain evidence="6 7">MMS17-SY077</strain>
    </source>
</reference>
<feature type="compositionally biased region" description="Basic residues" evidence="4">
    <location>
        <begin position="187"/>
        <end position="201"/>
    </location>
</feature>
<dbReference type="EMBL" id="WSTA01000125">
    <property type="protein sequence ID" value="MWC00333.1"/>
    <property type="molecule type" value="Genomic_DNA"/>
</dbReference>
<name>A0A6I4P3N2_9MICO</name>
<dbReference type="CDD" id="cd02440">
    <property type="entry name" value="AdoMet_MTases"/>
    <property type="match status" value="1"/>
</dbReference>
<dbReference type="Gene3D" id="3.40.50.150">
    <property type="entry name" value="Vaccinia Virus protein VP39"/>
    <property type="match status" value="1"/>
</dbReference>
<comment type="caution">
    <text evidence="6">The sequence shown here is derived from an EMBL/GenBank/DDBJ whole genome shotgun (WGS) entry which is preliminary data.</text>
</comment>
<dbReference type="InterPro" id="IPR041698">
    <property type="entry name" value="Methyltransf_25"/>
</dbReference>
<proteinExistence type="predicted"/>
<organism evidence="6 7">
    <name type="scientific">Agromyces seonyuensis</name>
    <dbReference type="NCBI Taxonomy" id="2662446"/>
    <lineage>
        <taxon>Bacteria</taxon>
        <taxon>Bacillati</taxon>
        <taxon>Actinomycetota</taxon>
        <taxon>Actinomycetes</taxon>
        <taxon>Micrococcales</taxon>
        <taxon>Microbacteriaceae</taxon>
        <taxon>Agromyces</taxon>
    </lineage>
</organism>
<accession>A0A6I4P3N2</accession>
<dbReference type="PANTHER" id="PTHR43464:SF19">
    <property type="entry name" value="UBIQUINONE BIOSYNTHESIS O-METHYLTRANSFERASE, MITOCHONDRIAL"/>
    <property type="match status" value="1"/>
</dbReference>
<evidence type="ECO:0000256" key="2">
    <source>
        <dbReference type="ARBA" id="ARBA00022679"/>
    </source>
</evidence>
<keyword evidence="1 6" id="KW-0489">Methyltransferase</keyword>
<dbReference type="Proteomes" id="UP000438182">
    <property type="component" value="Unassembled WGS sequence"/>
</dbReference>
<gene>
    <name evidence="6" type="ORF">GB864_17465</name>
</gene>
<dbReference type="InterPro" id="IPR029063">
    <property type="entry name" value="SAM-dependent_MTases_sf"/>
</dbReference>
<evidence type="ECO:0000313" key="7">
    <source>
        <dbReference type="Proteomes" id="UP000438182"/>
    </source>
</evidence>
<protein>
    <submittedName>
        <fullName evidence="6">Methyltransferase domain-containing protein</fullName>
    </submittedName>
</protein>
<feature type="domain" description="Methyltransferase" evidence="5">
    <location>
        <begin position="45"/>
        <end position="135"/>
    </location>
</feature>
<evidence type="ECO:0000313" key="6">
    <source>
        <dbReference type="EMBL" id="MWC00333.1"/>
    </source>
</evidence>
<evidence type="ECO:0000259" key="5">
    <source>
        <dbReference type="Pfam" id="PF13649"/>
    </source>
</evidence>
<evidence type="ECO:0000256" key="3">
    <source>
        <dbReference type="ARBA" id="ARBA00022691"/>
    </source>
</evidence>
<sequence>MTTAVRDAYARRSDEYTELIGSIDAVHELDRVLVASWAAQLDGTVLDAGCGPGHWTRFLVDQGADARGLDQVPEFLAHARARHPGIRYELGDLDALPGADGALAGILSWYSLIHHEPGEIGRPLSEFARVLRPGGGLLIGCFVGPTTEPFDHAVVRAHRWNLDELAAELASAGFDVLETHTRTNREHRPHGAILARRTRGG</sequence>
<dbReference type="SUPFAM" id="SSF53335">
    <property type="entry name" value="S-adenosyl-L-methionine-dependent methyltransferases"/>
    <property type="match status" value="1"/>
</dbReference>
<feature type="region of interest" description="Disordered" evidence="4">
    <location>
        <begin position="182"/>
        <end position="201"/>
    </location>
</feature>